<accession>A0A143YA04</accession>
<dbReference type="SUPFAM" id="SSF53822">
    <property type="entry name" value="Periplasmic binding protein-like I"/>
    <property type="match status" value="1"/>
</dbReference>
<gene>
    <name evidence="6" type="ORF">SAMN05216375_11174</name>
    <name evidence="5" type="ORF">TR210_280</name>
</gene>
<evidence type="ECO:0000256" key="2">
    <source>
        <dbReference type="ARBA" id="ARBA00023125"/>
    </source>
</evidence>
<evidence type="ECO:0000313" key="8">
    <source>
        <dbReference type="Proteomes" id="UP000199280"/>
    </source>
</evidence>
<evidence type="ECO:0000313" key="7">
    <source>
        <dbReference type="Proteomes" id="UP000076878"/>
    </source>
</evidence>
<reference evidence="6 8" key="2">
    <citation type="submission" date="2016-10" db="EMBL/GenBank/DDBJ databases">
        <authorList>
            <person name="Varghese N."/>
            <person name="Submissions S."/>
        </authorList>
    </citation>
    <scope>NUCLEOTIDE SEQUENCE [LARGE SCALE GENOMIC DNA]</scope>
    <source>
        <strain evidence="6 8">DSM 22150</strain>
    </source>
</reference>
<dbReference type="InterPro" id="IPR010982">
    <property type="entry name" value="Lambda_DNA-bd_dom_sf"/>
</dbReference>
<evidence type="ECO:0000256" key="3">
    <source>
        <dbReference type="ARBA" id="ARBA00023163"/>
    </source>
</evidence>
<dbReference type="SUPFAM" id="SSF47413">
    <property type="entry name" value="lambda repressor-like DNA-binding domains"/>
    <property type="match status" value="1"/>
</dbReference>
<reference evidence="5 7" key="1">
    <citation type="submission" date="2016-02" db="EMBL/GenBank/DDBJ databases">
        <authorList>
            <person name="Wen L."/>
            <person name="He K."/>
            <person name="Yang H."/>
        </authorList>
    </citation>
    <scope>NUCLEOTIDE SEQUENCE [LARGE SCALE GENOMIC DNA]</scope>
    <source>
        <strain evidence="5">Trichococcus_R210</strain>
    </source>
</reference>
<dbReference type="GO" id="GO:0003700">
    <property type="term" value="F:DNA-binding transcription factor activity"/>
    <property type="evidence" value="ECO:0007669"/>
    <property type="project" value="TreeGrafter"/>
</dbReference>
<dbReference type="Pfam" id="PF13377">
    <property type="entry name" value="Peripla_BP_3"/>
    <property type="match status" value="1"/>
</dbReference>
<dbReference type="InterPro" id="IPR046335">
    <property type="entry name" value="LacI/GalR-like_sensor"/>
</dbReference>
<dbReference type="Gene3D" id="1.10.260.40">
    <property type="entry name" value="lambda repressor-like DNA-binding domains"/>
    <property type="match status" value="1"/>
</dbReference>
<protein>
    <submittedName>
        <fullName evidence="5">Transcription regulator hth laci</fullName>
    </submittedName>
    <submittedName>
        <fullName evidence="6">Transcriptional regulator, LacI family</fullName>
    </submittedName>
</protein>
<dbReference type="InterPro" id="IPR028082">
    <property type="entry name" value="Peripla_BP_I"/>
</dbReference>
<evidence type="ECO:0000256" key="1">
    <source>
        <dbReference type="ARBA" id="ARBA00023015"/>
    </source>
</evidence>
<name>A0A143YA04_9LACT</name>
<evidence type="ECO:0000259" key="4">
    <source>
        <dbReference type="PROSITE" id="PS50932"/>
    </source>
</evidence>
<dbReference type="EMBL" id="FJNB01000002">
    <property type="protein sequence ID" value="CZQ83594.1"/>
    <property type="molecule type" value="Genomic_DNA"/>
</dbReference>
<dbReference type="SMART" id="SM00354">
    <property type="entry name" value="HTH_LACI"/>
    <property type="match status" value="1"/>
</dbReference>
<dbReference type="PRINTS" id="PR00036">
    <property type="entry name" value="HTHLACI"/>
</dbReference>
<evidence type="ECO:0000313" key="6">
    <source>
        <dbReference type="EMBL" id="SEJ33442.1"/>
    </source>
</evidence>
<dbReference type="RefSeq" id="WP_068620824.1">
    <property type="nucleotide sequence ID" value="NZ_FJNB01000002.1"/>
</dbReference>
<dbReference type="CDD" id="cd01392">
    <property type="entry name" value="HTH_LacI"/>
    <property type="match status" value="1"/>
</dbReference>
<dbReference type="EMBL" id="FNYT01000011">
    <property type="protein sequence ID" value="SEJ33442.1"/>
    <property type="molecule type" value="Genomic_DNA"/>
</dbReference>
<feature type="domain" description="HTH lacI-type" evidence="4">
    <location>
        <begin position="2"/>
        <end position="58"/>
    </location>
</feature>
<keyword evidence="8" id="KW-1185">Reference proteome</keyword>
<dbReference type="PANTHER" id="PTHR30146:SF149">
    <property type="entry name" value="HTH-TYPE TRANSCRIPTIONAL REGULATOR EBGR"/>
    <property type="match status" value="1"/>
</dbReference>
<keyword evidence="1" id="KW-0805">Transcription regulation</keyword>
<dbReference type="Pfam" id="PF00356">
    <property type="entry name" value="LacI"/>
    <property type="match status" value="1"/>
</dbReference>
<dbReference type="AlphaFoldDB" id="A0A143YA04"/>
<keyword evidence="3" id="KW-0804">Transcription</keyword>
<dbReference type="PANTHER" id="PTHR30146">
    <property type="entry name" value="LACI-RELATED TRANSCRIPTIONAL REPRESSOR"/>
    <property type="match status" value="1"/>
</dbReference>
<dbReference type="Gene3D" id="3.40.50.2300">
    <property type="match status" value="2"/>
</dbReference>
<dbReference type="CDD" id="cd01544">
    <property type="entry name" value="PBP1_GalR"/>
    <property type="match status" value="1"/>
</dbReference>
<organism evidence="5 7">
    <name type="scientific">Trichococcus ilyis</name>
    <dbReference type="NCBI Taxonomy" id="640938"/>
    <lineage>
        <taxon>Bacteria</taxon>
        <taxon>Bacillati</taxon>
        <taxon>Bacillota</taxon>
        <taxon>Bacilli</taxon>
        <taxon>Lactobacillales</taxon>
        <taxon>Carnobacteriaceae</taxon>
        <taxon>Trichococcus</taxon>
    </lineage>
</organism>
<dbReference type="OrthoDB" id="43195at2"/>
<dbReference type="GO" id="GO:0000976">
    <property type="term" value="F:transcription cis-regulatory region binding"/>
    <property type="evidence" value="ECO:0007669"/>
    <property type="project" value="TreeGrafter"/>
</dbReference>
<dbReference type="InterPro" id="IPR000843">
    <property type="entry name" value="HTH_LacI"/>
</dbReference>
<evidence type="ECO:0000313" key="5">
    <source>
        <dbReference type="EMBL" id="CZQ83594.1"/>
    </source>
</evidence>
<dbReference type="PROSITE" id="PS00356">
    <property type="entry name" value="HTH_LACI_1"/>
    <property type="match status" value="1"/>
</dbReference>
<sequence length="328" mass="37543">MATMKDIAEKAGVSTATVSRVLNHDETLSVGKETKDRIFEAAKELNYTKTKRKQSREKILLLQWYTQEEELDDLYYQGIRLGAEERAEAEGYDVVRVFHDVSFEIEKDVIGIVAIGKFGERQVQRLMEIGKPLCFIDSDQFKWKQDCVVVDFAFAMEQVIAEMDRGEHSRIAFLEGKELTNDKEMLVRDLRSELFLAELRKRGWYRDKYHRIGSFSTSSGYEMMNQLLNDNPGQLPTFLFAENDAIAIGALRALQEAEITVPDQISVVGFNDSKVAKYVYPPLSTIRVDTREMGNTGVSLLLDRIAYPRKIAKKISLSTEWIKRASTK</sequence>
<dbReference type="PROSITE" id="PS50932">
    <property type="entry name" value="HTH_LACI_2"/>
    <property type="match status" value="1"/>
</dbReference>
<dbReference type="STRING" id="640938.TR210_280"/>
<keyword evidence="2" id="KW-0238">DNA-binding</keyword>
<dbReference type="Proteomes" id="UP000199280">
    <property type="component" value="Unassembled WGS sequence"/>
</dbReference>
<proteinExistence type="predicted"/>
<dbReference type="Proteomes" id="UP000076878">
    <property type="component" value="Unassembled WGS sequence"/>
</dbReference>